<organism evidence="4 5">
    <name type="scientific">Asticcacaulis taihuensis</name>
    <dbReference type="NCBI Taxonomy" id="260084"/>
    <lineage>
        <taxon>Bacteria</taxon>
        <taxon>Pseudomonadati</taxon>
        <taxon>Pseudomonadota</taxon>
        <taxon>Alphaproteobacteria</taxon>
        <taxon>Caulobacterales</taxon>
        <taxon>Caulobacteraceae</taxon>
        <taxon>Asticcacaulis</taxon>
    </lineage>
</organism>
<dbReference type="SMART" id="SM00052">
    <property type="entry name" value="EAL"/>
    <property type="match status" value="1"/>
</dbReference>
<dbReference type="PROSITE" id="PS50113">
    <property type="entry name" value="PAC"/>
    <property type="match status" value="1"/>
</dbReference>
<dbReference type="PROSITE" id="PS50883">
    <property type="entry name" value="EAL"/>
    <property type="match status" value="1"/>
</dbReference>
<dbReference type="SMART" id="SM00267">
    <property type="entry name" value="GGDEF"/>
    <property type="match status" value="1"/>
</dbReference>
<dbReference type="InterPro" id="IPR043128">
    <property type="entry name" value="Rev_trsase/Diguanyl_cyclase"/>
</dbReference>
<keyword evidence="5" id="KW-1185">Reference proteome</keyword>
<dbReference type="Gene3D" id="3.30.450.40">
    <property type="match status" value="1"/>
</dbReference>
<dbReference type="InterPro" id="IPR029016">
    <property type="entry name" value="GAF-like_dom_sf"/>
</dbReference>
<dbReference type="InterPro" id="IPR000700">
    <property type="entry name" value="PAS-assoc_C"/>
</dbReference>
<dbReference type="CDD" id="cd01949">
    <property type="entry name" value="GGDEF"/>
    <property type="match status" value="1"/>
</dbReference>
<dbReference type="STRING" id="260084.SAMN02927928_2718"/>
<dbReference type="SUPFAM" id="SSF55073">
    <property type="entry name" value="Nucleotide cyclase"/>
    <property type="match status" value="1"/>
</dbReference>
<dbReference type="AlphaFoldDB" id="A0A1G4SI32"/>
<dbReference type="Pfam" id="PF00563">
    <property type="entry name" value="EAL"/>
    <property type="match status" value="1"/>
</dbReference>
<evidence type="ECO:0000259" key="3">
    <source>
        <dbReference type="PROSITE" id="PS50887"/>
    </source>
</evidence>
<gene>
    <name evidence="4" type="ORF">SAMN02927928_2718</name>
</gene>
<dbReference type="InterPro" id="IPR003018">
    <property type="entry name" value="GAF"/>
</dbReference>
<evidence type="ECO:0000259" key="1">
    <source>
        <dbReference type="PROSITE" id="PS50113"/>
    </source>
</evidence>
<dbReference type="CDD" id="cd01948">
    <property type="entry name" value="EAL"/>
    <property type="match status" value="1"/>
</dbReference>
<dbReference type="NCBIfam" id="TIGR00254">
    <property type="entry name" value="GGDEF"/>
    <property type="match status" value="1"/>
</dbReference>
<dbReference type="SMART" id="SM00065">
    <property type="entry name" value="GAF"/>
    <property type="match status" value="1"/>
</dbReference>
<evidence type="ECO:0000259" key="2">
    <source>
        <dbReference type="PROSITE" id="PS50883"/>
    </source>
</evidence>
<dbReference type="PANTHER" id="PTHR44757:SF2">
    <property type="entry name" value="BIOFILM ARCHITECTURE MAINTENANCE PROTEIN MBAA"/>
    <property type="match status" value="1"/>
</dbReference>
<sequence>MASSFYPVRENEAQRVDALCDLKILDTQPEPEFEAVARLAQSMFNVPIALVCLLDKDRQWFKARCGLDVTETVRSEAFCNYPVALNVPFVVNDTWLDDRFIANELVTGSPHIRFYAGVPVSLQQGLPLGTICVIDREPRRFSDDDIRKLEDLALVVRSLYEQREKANQIVALMETQAQQTVLIKQQMLEISRQNRVFEQASKLAKIGAWEINPVTGDLVWTKGMYDIHGMSNTVPVDPEDIYNLYPPAVRKKLQKEIEKSNANLTGYTFEGPVILADGQRRWMRVSCEVEVEDGVIVRRYGMKQDITEQRELWDQTQFLATRDSLTGLSNRYVLRTSLDEAVLSPGGAGLRALFMIDLDGFKHVNDSFGHQAGDHILKTMGRRLRRCCRKSDIVARLGGDEFAILMSNVTDHAEFEAIARRLVSEFRKPVTWRSQSFQLSASVGLRIWNGSEAADADDVLSEADLALYAAKDSGKNTYHVYTPKMKSVAKRRIETVIGVATALNKDKLELFYQPKVALSTGAHVGFEALLRLRKADGSVTAPGEFEAALNDPELSRRIGTFVIDEAIRQAAEWRANSLAFGHIAVNLSGSEFQNDAFVHETVRKLQTAGLPPQSLEIEITERVFLNEDSDKVLSALKALKAAGVRIALDDFGTGFASLSHLRTFPVDVIKIDRTFVNGCLRRPDDNAIVQAILLLARVMELDVVAEGIEQEDELTALKSYGCGYGQGYLFSHPLPQTEAQLWLRALTTQRDVA</sequence>
<dbReference type="InterPro" id="IPR001633">
    <property type="entry name" value="EAL_dom"/>
</dbReference>
<dbReference type="Gene3D" id="3.20.20.450">
    <property type="entry name" value="EAL domain"/>
    <property type="match status" value="1"/>
</dbReference>
<name>A0A1G4SI32_9CAUL</name>
<dbReference type="Pfam" id="PF00990">
    <property type="entry name" value="GGDEF"/>
    <property type="match status" value="1"/>
</dbReference>
<dbReference type="PROSITE" id="PS50887">
    <property type="entry name" value="GGDEF"/>
    <property type="match status" value="1"/>
</dbReference>
<dbReference type="Gene3D" id="3.30.70.270">
    <property type="match status" value="1"/>
</dbReference>
<protein>
    <submittedName>
        <fullName evidence="4">Diguanylate cyclase (GGDEF) domain-containing protein</fullName>
    </submittedName>
</protein>
<dbReference type="SUPFAM" id="SSF55785">
    <property type="entry name" value="PYP-like sensor domain (PAS domain)"/>
    <property type="match status" value="1"/>
</dbReference>
<feature type="domain" description="PAC" evidence="1">
    <location>
        <begin position="267"/>
        <end position="318"/>
    </location>
</feature>
<dbReference type="SUPFAM" id="SSF55781">
    <property type="entry name" value="GAF domain-like"/>
    <property type="match status" value="1"/>
</dbReference>
<dbReference type="PANTHER" id="PTHR44757">
    <property type="entry name" value="DIGUANYLATE CYCLASE DGCP"/>
    <property type="match status" value="1"/>
</dbReference>
<dbReference type="Proteomes" id="UP000199150">
    <property type="component" value="Unassembled WGS sequence"/>
</dbReference>
<accession>A0A1G4SI32</accession>
<dbReference type="EMBL" id="FMTS01000004">
    <property type="protein sequence ID" value="SCW68718.1"/>
    <property type="molecule type" value="Genomic_DNA"/>
</dbReference>
<feature type="domain" description="GGDEF" evidence="3">
    <location>
        <begin position="349"/>
        <end position="483"/>
    </location>
</feature>
<dbReference type="InterPro" id="IPR000160">
    <property type="entry name" value="GGDEF_dom"/>
</dbReference>
<reference evidence="5" key="1">
    <citation type="submission" date="2016-10" db="EMBL/GenBank/DDBJ databases">
        <authorList>
            <person name="Varghese N."/>
            <person name="Submissions S."/>
        </authorList>
    </citation>
    <scope>NUCLEOTIDE SEQUENCE [LARGE SCALE GENOMIC DNA]</scope>
    <source>
        <strain evidence="5">CGMCC 1.3431</strain>
    </source>
</reference>
<dbReference type="InterPro" id="IPR035919">
    <property type="entry name" value="EAL_sf"/>
</dbReference>
<dbReference type="InterPro" id="IPR035965">
    <property type="entry name" value="PAS-like_dom_sf"/>
</dbReference>
<dbReference type="FunFam" id="3.30.70.270:FF:000001">
    <property type="entry name" value="Diguanylate cyclase domain protein"/>
    <property type="match status" value="1"/>
</dbReference>
<dbReference type="SUPFAM" id="SSF141868">
    <property type="entry name" value="EAL domain-like"/>
    <property type="match status" value="1"/>
</dbReference>
<evidence type="ECO:0000313" key="5">
    <source>
        <dbReference type="Proteomes" id="UP000199150"/>
    </source>
</evidence>
<dbReference type="InterPro" id="IPR029787">
    <property type="entry name" value="Nucleotide_cyclase"/>
</dbReference>
<dbReference type="OrthoDB" id="7167813at2"/>
<feature type="domain" description="EAL" evidence="2">
    <location>
        <begin position="492"/>
        <end position="747"/>
    </location>
</feature>
<proteinExistence type="predicted"/>
<evidence type="ECO:0000313" key="4">
    <source>
        <dbReference type="EMBL" id="SCW68718.1"/>
    </source>
</evidence>
<dbReference type="GO" id="GO:0003824">
    <property type="term" value="F:catalytic activity"/>
    <property type="evidence" value="ECO:0007669"/>
    <property type="project" value="UniProtKB-ARBA"/>
</dbReference>
<dbReference type="RefSeq" id="WP_090648914.1">
    <property type="nucleotide sequence ID" value="NZ_CBCRYE010000002.1"/>
</dbReference>
<dbReference type="InterPro" id="IPR052155">
    <property type="entry name" value="Biofilm_reg_signaling"/>
</dbReference>
<dbReference type="Gene3D" id="3.30.450.20">
    <property type="entry name" value="PAS domain"/>
    <property type="match status" value="1"/>
</dbReference>